<dbReference type="SUPFAM" id="SSF55298">
    <property type="entry name" value="YjgF-like"/>
    <property type="match status" value="1"/>
</dbReference>
<sequence length="127" mass="13605">MKTLNTPLAPQAIGPYVQGKDIGNLVFTSGQLPVHPENSTIPDSPEAQATQSLRNALAILESAGLGAKDVIKTTVFVQDLDDFGVINAAYKVFFDAHDAPYPARSCVQVARLPLDVKVEIEMIAART</sequence>
<dbReference type="InterPro" id="IPR006056">
    <property type="entry name" value="RidA"/>
</dbReference>
<evidence type="ECO:0000256" key="1">
    <source>
        <dbReference type="ARBA" id="ARBA00010552"/>
    </source>
</evidence>
<dbReference type="PANTHER" id="PTHR11803:SF39">
    <property type="entry name" value="2-IMINOBUTANOATE_2-IMINOPROPANOATE DEAMINASE"/>
    <property type="match status" value="1"/>
</dbReference>
<dbReference type="AlphaFoldDB" id="A0AAV2VXX0"/>
<dbReference type="RefSeq" id="WP_022613439.1">
    <property type="nucleotide sequence ID" value="NZ_LK391965.1"/>
</dbReference>
<gene>
    <name evidence="2" type="ORF">VIBNISOn1_800027</name>
</gene>
<dbReference type="Pfam" id="PF01042">
    <property type="entry name" value="Ribonuc_L-PSP"/>
    <property type="match status" value="1"/>
</dbReference>
<proteinExistence type="inferred from homology"/>
<dbReference type="EMBL" id="CAOF01000176">
    <property type="protein sequence ID" value="CCO49245.1"/>
    <property type="molecule type" value="Genomic_DNA"/>
</dbReference>
<dbReference type="CDD" id="cd00448">
    <property type="entry name" value="YjgF_YER057c_UK114_family"/>
    <property type="match status" value="1"/>
</dbReference>
<comment type="similarity">
    <text evidence="1">Belongs to the RutC family.</text>
</comment>
<name>A0AAV2VXX0_9VIBR</name>
<protein>
    <submittedName>
        <fullName evidence="2">Translation initiation inhibitor, yjgF family (Endoribonuclease L-PSP)</fullName>
    </submittedName>
</protein>
<organism evidence="2 3">
    <name type="scientific">Vibrio nigripulchritudo SOn1</name>
    <dbReference type="NCBI Taxonomy" id="1238450"/>
    <lineage>
        <taxon>Bacteria</taxon>
        <taxon>Pseudomonadati</taxon>
        <taxon>Pseudomonadota</taxon>
        <taxon>Gammaproteobacteria</taxon>
        <taxon>Vibrionales</taxon>
        <taxon>Vibrionaceae</taxon>
        <taxon>Vibrio</taxon>
    </lineage>
</organism>
<dbReference type="PANTHER" id="PTHR11803">
    <property type="entry name" value="2-IMINOBUTANOATE/2-IMINOPROPANOATE DEAMINASE RIDA"/>
    <property type="match status" value="1"/>
</dbReference>
<reference evidence="2 3" key="1">
    <citation type="journal article" date="2013" name="ISME J.">
        <title>Comparative genomics of pathogenic lineages of Vibrio nigripulchritudo identifies virulence-associated traits.</title>
        <authorList>
            <person name="Goudenege D."/>
            <person name="Labreuche Y."/>
            <person name="Krin E."/>
            <person name="Ansquer D."/>
            <person name="Mangenot S."/>
            <person name="Calteau A."/>
            <person name="Medigue C."/>
            <person name="Mazel D."/>
            <person name="Polz M.F."/>
            <person name="Le Roux F."/>
        </authorList>
    </citation>
    <scope>NUCLEOTIDE SEQUENCE [LARGE SCALE GENOMIC DNA]</scope>
    <source>
        <strain evidence="2 3">SOn1</strain>
    </source>
</reference>
<dbReference type="Proteomes" id="UP000018211">
    <property type="component" value="Unassembled WGS sequence"/>
</dbReference>
<dbReference type="PROSITE" id="PS01094">
    <property type="entry name" value="UPF0076"/>
    <property type="match status" value="1"/>
</dbReference>
<evidence type="ECO:0000313" key="3">
    <source>
        <dbReference type="Proteomes" id="UP000018211"/>
    </source>
</evidence>
<comment type="caution">
    <text evidence="2">The sequence shown here is derived from an EMBL/GenBank/DDBJ whole genome shotgun (WGS) entry which is preliminary data.</text>
</comment>
<dbReference type="InterPro" id="IPR035959">
    <property type="entry name" value="RutC-like_sf"/>
</dbReference>
<dbReference type="Gene3D" id="3.30.1330.40">
    <property type="entry name" value="RutC-like"/>
    <property type="match status" value="1"/>
</dbReference>
<dbReference type="InterPro" id="IPR019897">
    <property type="entry name" value="RidA_CS"/>
</dbReference>
<dbReference type="GO" id="GO:0005829">
    <property type="term" value="C:cytosol"/>
    <property type="evidence" value="ECO:0007669"/>
    <property type="project" value="TreeGrafter"/>
</dbReference>
<dbReference type="GO" id="GO:0019239">
    <property type="term" value="F:deaminase activity"/>
    <property type="evidence" value="ECO:0007669"/>
    <property type="project" value="TreeGrafter"/>
</dbReference>
<dbReference type="InterPro" id="IPR006175">
    <property type="entry name" value="YjgF/YER057c/UK114"/>
</dbReference>
<dbReference type="FunFam" id="3.30.1330.40:FF:000001">
    <property type="entry name" value="L-PSP family endoribonuclease"/>
    <property type="match status" value="1"/>
</dbReference>
<accession>A0AAV2VXX0</accession>
<evidence type="ECO:0000313" key="2">
    <source>
        <dbReference type="EMBL" id="CCO49245.1"/>
    </source>
</evidence>
<dbReference type="NCBIfam" id="TIGR00004">
    <property type="entry name" value="Rid family detoxifying hydrolase"/>
    <property type="match status" value="1"/>
</dbReference>